<dbReference type="PROSITE" id="PS51186">
    <property type="entry name" value="GNAT"/>
    <property type="match status" value="1"/>
</dbReference>
<dbReference type="PANTHER" id="PTHR43415">
    <property type="entry name" value="SPERMIDINE N(1)-ACETYLTRANSFERASE"/>
    <property type="match status" value="1"/>
</dbReference>
<sequence>MEIVEAKISDLESFFTYLEAQLLDNAAVDSPLFQPIAKEDCHVSARLKVKFREGFEPCVGELGWRKLWLLKDAIGNILGHVDLRHYGEEYRYHRVLLGMGVDSSVRKQGFGQQLIESAIQFCHETFGIDWLDLNVLSNNVPAKNLYLKLGFEEIGQMIDCYRIDGQSVSETTMTLCTQSCISPIISDLISHIDHIVLTVADIERSVQFYKRVLLMEEVSFANGRKAMKFGHQKINLQLLGQELRNLAQVGSGDLCLISNWSLGEVMSHLADENIEIIEGVVEKSGALGAIQSVYFLDPDLNLIEVSVYQ</sequence>
<dbReference type="OrthoDB" id="336415at2"/>
<dbReference type="CDD" id="cd04301">
    <property type="entry name" value="NAT_SF"/>
    <property type="match status" value="1"/>
</dbReference>
<dbReference type="InterPro" id="IPR037523">
    <property type="entry name" value="VOC_core"/>
</dbReference>
<dbReference type="Gene3D" id="3.40.630.30">
    <property type="match status" value="1"/>
</dbReference>
<protein>
    <submittedName>
        <fullName evidence="3">GNAT family N-acetyltransferase</fullName>
    </submittedName>
</protein>
<dbReference type="SUPFAM" id="SSF54593">
    <property type="entry name" value="Glyoxalase/Bleomycin resistance protein/Dihydroxybiphenyl dioxygenase"/>
    <property type="match status" value="1"/>
</dbReference>
<dbReference type="Gene3D" id="3.10.180.10">
    <property type="entry name" value="2,3-Dihydroxybiphenyl 1,2-Dioxygenase, domain 1"/>
    <property type="match status" value="1"/>
</dbReference>
<organism evidence="3 4">
    <name type="scientific">Vibrio sinensis</name>
    <dbReference type="NCBI Taxonomy" id="2302434"/>
    <lineage>
        <taxon>Bacteria</taxon>
        <taxon>Pseudomonadati</taxon>
        <taxon>Pseudomonadota</taxon>
        <taxon>Gammaproteobacteria</taxon>
        <taxon>Vibrionales</taxon>
        <taxon>Vibrionaceae</taxon>
        <taxon>Vibrio</taxon>
    </lineage>
</organism>
<dbReference type="EMBL" id="QVMU01000015">
    <property type="protein sequence ID" value="RJX69505.1"/>
    <property type="molecule type" value="Genomic_DNA"/>
</dbReference>
<dbReference type="InterPro" id="IPR004360">
    <property type="entry name" value="Glyas_Fos-R_dOase_dom"/>
</dbReference>
<dbReference type="SUPFAM" id="SSF55729">
    <property type="entry name" value="Acyl-CoA N-acyltransferases (Nat)"/>
    <property type="match status" value="1"/>
</dbReference>
<dbReference type="CDD" id="cd07253">
    <property type="entry name" value="GLOD5"/>
    <property type="match status" value="1"/>
</dbReference>
<evidence type="ECO:0000259" key="1">
    <source>
        <dbReference type="PROSITE" id="PS51186"/>
    </source>
</evidence>
<name>A0A3A6R0W1_9VIBR</name>
<dbReference type="AlphaFoldDB" id="A0A3A6R0W1"/>
<feature type="domain" description="VOC" evidence="2">
    <location>
        <begin position="191"/>
        <end position="308"/>
    </location>
</feature>
<accession>A0A3A6R0W1</accession>
<dbReference type="InterPro" id="IPR029068">
    <property type="entry name" value="Glyas_Bleomycin-R_OHBP_Dase"/>
</dbReference>
<comment type="caution">
    <text evidence="3">The sequence shown here is derived from an EMBL/GenBank/DDBJ whole genome shotgun (WGS) entry which is preliminary data.</text>
</comment>
<dbReference type="Pfam" id="PF00903">
    <property type="entry name" value="Glyoxalase"/>
    <property type="match status" value="1"/>
</dbReference>
<dbReference type="PANTHER" id="PTHR43415:SF3">
    <property type="entry name" value="GNAT-FAMILY ACETYLTRANSFERASE"/>
    <property type="match status" value="1"/>
</dbReference>
<dbReference type="PROSITE" id="PS51819">
    <property type="entry name" value="VOC"/>
    <property type="match status" value="1"/>
</dbReference>
<keyword evidence="3" id="KW-0808">Transferase</keyword>
<proteinExistence type="predicted"/>
<keyword evidence="4" id="KW-1185">Reference proteome</keyword>
<dbReference type="InterPro" id="IPR000182">
    <property type="entry name" value="GNAT_dom"/>
</dbReference>
<dbReference type="GO" id="GO:0016747">
    <property type="term" value="F:acyltransferase activity, transferring groups other than amino-acyl groups"/>
    <property type="evidence" value="ECO:0007669"/>
    <property type="project" value="InterPro"/>
</dbReference>
<dbReference type="Pfam" id="PF00583">
    <property type="entry name" value="Acetyltransf_1"/>
    <property type="match status" value="1"/>
</dbReference>
<gene>
    <name evidence="3" type="ORF">DZ860_15055</name>
</gene>
<dbReference type="Proteomes" id="UP000273252">
    <property type="component" value="Unassembled WGS sequence"/>
</dbReference>
<evidence type="ECO:0000313" key="3">
    <source>
        <dbReference type="EMBL" id="RJX69505.1"/>
    </source>
</evidence>
<reference evidence="3 4" key="1">
    <citation type="submission" date="2018-08" db="EMBL/GenBank/DDBJ databases">
        <title>Vibrio isolated from the Eastern China Marginal Seas.</title>
        <authorList>
            <person name="Li Y."/>
        </authorList>
    </citation>
    <scope>NUCLEOTIDE SEQUENCE [LARGE SCALE GENOMIC DNA]</scope>
    <source>
        <strain evidence="3 4">BEI233</strain>
    </source>
</reference>
<evidence type="ECO:0000313" key="4">
    <source>
        <dbReference type="Proteomes" id="UP000273252"/>
    </source>
</evidence>
<feature type="domain" description="N-acetyltransferase" evidence="1">
    <location>
        <begin position="1"/>
        <end position="178"/>
    </location>
</feature>
<evidence type="ECO:0000259" key="2">
    <source>
        <dbReference type="PROSITE" id="PS51819"/>
    </source>
</evidence>
<dbReference type="InterPro" id="IPR016181">
    <property type="entry name" value="Acyl_CoA_acyltransferase"/>
</dbReference>